<evidence type="ECO:0000259" key="2">
    <source>
        <dbReference type="Pfam" id="PF20434"/>
    </source>
</evidence>
<name>A0A0R1LNC5_9LACO</name>
<reference evidence="3 4" key="1">
    <citation type="journal article" date="2015" name="Genome Announc.">
        <title>Expanding the biotechnology potential of lactobacilli through comparative genomics of 213 strains and associated genera.</title>
        <authorList>
            <person name="Sun Z."/>
            <person name="Harris H.M."/>
            <person name="McCann A."/>
            <person name="Guo C."/>
            <person name="Argimon S."/>
            <person name="Zhang W."/>
            <person name="Yang X."/>
            <person name="Jeffery I.B."/>
            <person name="Cooney J.C."/>
            <person name="Kagawa T.F."/>
            <person name="Liu W."/>
            <person name="Song Y."/>
            <person name="Salvetti E."/>
            <person name="Wrobel A."/>
            <person name="Rasinkangas P."/>
            <person name="Parkhill J."/>
            <person name="Rea M.C."/>
            <person name="O'Sullivan O."/>
            <person name="Ritari J."/>
            <person name="Douillard F.P."/>
            <person name="Paul Ross R."/>
            <person name="Yang R."/>
            <person name="Briner A.E."/>
            <person name="Felis G.E."/>
            <person name="de Vos W.M."/>
            <person name="Barrangou R."/>
            <person name="Klaenhammer T.R."/>
            <person name="Caufield P.W."/>
            <person name="Cui Y."/>
            <person name="Zhang H."/>
            <person name="O'Toole P.W."/>
        </authorList>
    </citation>
    <scope>NUCLEOTIDE SEQUENCE [LARGE SCALE GENOMIC DNA]</scope>
    <source>
        <strain evidence="3 4">DSM 19909</strain>
    </source>
</reference>
<dbReference type="Proteomes" id="UP000051160">
    <property type="component" value="Unassembled WGS sequence"/>
</dbReference>
<dbReference type="RefSeq" id="WP_056948908.1">
    <property type="nucleotide sequence ID" value="NZ_AZEE01000030.1"/>
</dbReference>
<accession>A0A0R1LNC5</accession>
<keyword evidence="4" id="KW-1185">Reference proteome</keyword>
<sequence length="266" mass="29344">MQIITESLGEDTKAVLHGFLQTPDEALPEQNYPAIIIVPGGSYTHIPEAQAEKLALAFTGLGYQSFYLRYSFVDEKSPLHPAPVVELAQSVALIRQHADDWAIDPQRLALAGFSVGGHIVALYNDTWHQDWLTDQLGVSAETLEPQATILGYPVISPKLGFPTDEQTLATWSDQPEQLAADEYVSDKNAPTFIWATADDPLVPASNSLAYATALAAHNVDYELHLFHHGPHGLALANHLTAWKRDANQPHVARWLQLADEWLNETL</sequence>
<comment type="caution">
    <text evidence="3">The sequence shown here is derived from an EMBL/GenBank/DDBJ whole genome shotgun (WGS) entry which is preliminary data.</text>
</comment>
<dbReference type="PANTHER" id="PTHR48081">
    <property type="entry name" value="AB HYDROLASE SUPERFAMILY PROTEIN C4A8.06C"/>
    <property type="match status" value="1"/>
</dbReference>
<feature type="domain" description="BD-FAE-like" evidence="2">
    <location>
        <begin position="29"/>
        <end position="132"/>
    </location>
</feature>
<evidence type="ECO:0000313" key="4">
    <source>
        <dbReference type="Proteomes" id="UP000051160"/>
    </source>
</evidence>
<dbReference type="SUPFAM" id="SSF53474">
    <property type="entry name" value="alpha/beta-Hydrolases"/>
    <property type="match status" value="1"/>
</dbReference>
<proteinExistence type="predicted"/>
<evidence type="ECO:0000256" key="1">
    <source>
        <dbReference type="ARBA" id="ARBA00022801"/>
    </source>
</evidence>
<dbReference type="OrthoDB" id="9794725at2"/>
<dbReference type="AlphaFoldDB" id="A0A0R1LNC5"/>
<gene>
    <name evidence="3" type="ORF">FD04_GL001948</name>
</gene>
<dbReference type="Gene3D" id="3.40.50.1820">
    <property type="entry name" value="alpha/beta hydrolase"/>
    <property type="match status" value="1"/>
</dbReference>
<keyword evidence="1" id="KW-0378">Hydrolase</keyword>
<organism evidence="3 4">
    <name type="scientific">Secundilactobacillus odoratitofui DSM 19909 = JCM 15043</name>
    <dbReference type="NCBI Taxonomy" id="1423776"/>
    <lineage>
        <taxon>Bacteria</taxon>
        <taxon>Bacillati</taxon>
        <taxon>Bacillota</taxon>
        <taxon>Bacilli</taxon>
        <taxon>Lactobacillales</taxon>
        <taxon>Lactobacillaceae</taxon>
        <taxon>Secundilactobacillus</taxon>
    </lineage>
</organism>
<dbReference type="InterPro" id="IPR029058">
    <property type="entry name" value="AB_hydrolase_fold"/>
</dbReference>
<protein>
    <submittedName>
        <fullName evidence="3">Esterase lipase</fullName>
    </submittedName>
</protein>
<dbReference type="PATRIC" id="fig|1423776.4.peg.1974"/>
<dbReference type="GO" id="GO:0016787">
    <property type="term" value="F:hydrolase activity"/>
    <property type="evidence" value="ECO:0007669"/>
    <property type="project" value="UniProtKB-KW"/>
</dbReference>
<dbReference type="PANTHER" id="PTHR48081:SF6">
    <property type="entry name" value="PEPTIDASE S9 PROLYL OLIGOPEPTIDASE CATALYTIC DOMAIN-CONTAINING PROTEIN"/>
    <property type="match status" value="1"/>
</dbReference>
<dbReference type="EMBL" id="AZEE01000030">
    <property type="protein sequence ID" value="KRK97088.1"/>
    <property type="molecule type" value="Genomic_DNA"/>
</dbReference>
<dbReference type="Pfam" id="PF20434">
    <property type="entry name" value="BD-FAE"/>
    <property type="match status" value="1"/>
</dbReference>
<dbReference type="InterPro" id="IPR049492">
    <property type="entry name" value="BD-FAE-like_dom"/>
</dbReference>
<dbReference type="InterPro" id="IPR050300">
    <property type="entry name" value="GDXG_lipolytic_enzyme"/>
</dbReference>
<dbReference type="STRING" id="1423776.FD04_GL001948"/>
<evidence type="ECO:0000313" key="3">
    <source>
        <dbReference type="EMBL" id="KRK97088.1"/>
    </source>
</evidence>